<evidence type="ECO:0000313" key="3">
    <source>
        <dbReference type="Proteomes" id="UP000029922"/>
    </source>
</evidence>
<keyword evidence="1" id="KW-0472">Membrane</keyword>
<proteinExistence type="predicted"/>
<feature type="transmembrane region" description="Helical" evidence="1">
    <location>
        <begin position="30"/>
        <end position="50"/>
    </location>
</feature>
<dbReference type="AlphaFoldDB" id="A0A4V6I3M5"/>
<dbReference type="Proteomes" id="UP000029922">
    <property type="component" value="Unassembled WGS sequence"/>
</dbReference>
<protein>
    <submittedName>
        <fullName evidence="2">MFS transporter</fullName>
    </submittedName>
</protein>
<feature type="transmembrane region" description="Helical" evidence="1">
    <location>
        <begin position="56"/>
        <end position="77"/>
    </location>
</feature>
<feature type="non-terminal residue" evidence="2">
    <location>
        <position position="1"/>
    </location>
</feature>
<keyword evidence="1" id="KW-0812">Transmembrane</keyword>
<name>A0A4V6I3M5_9HELI</name>
<dbReference type="SUPFAM" id="SSF103473">
    <property type="entry name" value="MFS general substrate transporter"/>
    <property type="match status" value="1"/>
</dbReference>
<gene>
    <name evidence="2" type="ORF">LS73_004395</name>
</gene>
<sequence length="83" mass="9466">GFYNNGNVTLTNSLALKIVSKEHFTTSSSFLTLTFGIFQAIFSFLFAYLLSFLDVYFWIFIFCGICLIFSFLVLLPIKTTSHN</sequence>
<evidence type="ECO:0000256" key="1">
    <source>
        <dbReference type="SAM" id="Phobius"/>
    </source>
</evidence>
<reference evidence="2 3" key="1">
    <citation type="journal article" date="2014" name="Genome Announc.">
        <title>Draft genome sequences of eight enterohepatic helicobacter species isolated from both laboratory and wild rodents.</title>
        <authorList>
            <person name="Sheh A."/>
            <person name="Shen Z."/>
            <person name="Fox J.G."/>
        </authorList>
    </citation>
    <scope>NUCLEOTIDE SEQUENCE [LARGE SCALE GENOMIC DNA]</scope>
    <source>
        <strain evidence="2 3">ST1</strain>
    </source>
</reference>
<evidence type="ECO:0000313" key="2">
    <source>
        <dbReference type="EMBL" id="TLE00653.1"/>
    </source>
</evidence>
<dbReference type="Gene3D" id="1.20.1250.20">
    <property type="entry name" value="MFS general substrate transporter like domains"/>
    <property type="match status" value="1"/>
</dbReference>
<dbReference type="InterPro" id="IPR036259">
    <property type="entry name" value="MFS_trans_sf"/>
</dbReference>
<organism evidence="2 3">
    <name type="scientific">Helicobacter muridarum</name>
    <dbReference type="NCBI Taxonomy" id="216"/>
    <lineage>
        <taxon>Bacteria</taxon>
        <taxon>Pseudomonadati</taxon>
        <taxon>Campylobacterota</taxon>
        <taxon>Epsilonproteobacteria</taxon>
        <taxon>Campylobacterales</taxon>
        <taxon>Helicobacteraceae</taxon>
        <taxon>Helicobacter</taxon>
    </lineage>
</organism>
<dbReference type="EMBL" id="JRPD02000006">
    <property type="protein sequence ID" value="TLE00653.1"/>
    <property type="molecule type" value="Genomic_DNA"/>
</dbReference>
<comment type="caution">
    <text evidence="2">The sequence shown here is derived from an EMBL/GenBank/DDBJ whole genome shotgun (WGS) entry which is preliminary data.</text>
</comment>
<accession>A0A4V6I3M5</accession>
<keyword evidence="1" id="KW-1133">Transmembrane helix</keyword>